<comment type="caution">
    <text evidence="1">The sequence shown here is derived from an EMBL/GenBank/DDBJ whole genome shotgun (WGS) entry which is preliminary data.</text>
</comment>
<protein>
    <submittedName>
        <fullName evidence="1">Uncharacterized protein</fullName>
    </submittedName>
</protein>
<evidence type="ECO:0000313" key="1">
    <source>
        <dbReference type="EMBL" id="CAK7936195.1"/>
    </source>
</evidence>
<dbReference type="EMBL" id="CAKLBY020000223">
    <property type="protein sequence ID" value="CAK7936195.1"/>
    <property type="molecule type" value="Genomic_DNA"/>
</dbReference>
<sequence>MLKPPQQKRPLERQDYRSPTVGTFAHLAPRIYMASSESASPVSDKLAPARMRVWAIPIYVYRSFRHDDTRVMRRLPVIKHSTLQRHGRRHQRNQALLTLWKDDVQENMMEQSEEYRPVCEMCRLLGILRILR</sequence>
<dbReference type="AlphaFoldDB" id="A0AAV1US32"/>
<organism evidence="1 2">
    <name type="scientific">Peronospora matthiolae</name>
    <dbReference type="NCBI Taxonomy" id="2874970"/>
    <lineage>
        <taxon>Eukaryota</taxon>
        <taxon>Sar</taxon>
        <taxon>Stramenopiles</taxon>
        <taxon>Oomycota</taxon>
        <taxon>Peronosporomycetes</taxon>
        <taxon>Peronosporales</taxon>
        <taxon>Peronosporaceae</taxon>
        <taxon>Peronospora</taxon>
    </lineage>
</organism>
<accession>A0AAV1US32</accession>
<proteinExistence type="predicted"/>
<gene>
    <name evidence="1" type="ORF">PM001_LOCUS21345</name>
</gene>
<evidence type="ECO:0000313" key="2">
    <source>
        <dbReference type="Proteomes" id="UP001162060"/>
    </source>
</evidence>
<dbReference type="Proteomes" id="UP001162060">
    <property type="component" value="Unassembled WGS sequence"/>
</dbReference>
<name>A0AAV1US32_9STRA</name>
<reference evidence="1" key="1">
    <citation type="submission" date="2024-01" db="EMBL/GenBank/DDBJ databases">
        <authorList>
            <person name="Webb A."/>
        </authorList>
    </citation>
    <scope>NUCLEOTIDE SEQUENCE</scope>
    <source>
        <strain evidence="1">Pm1</strain>
    </source>
</reference>